<keyword evidence="1" id="KW-0732">Signal</keyword>
<dbReference type="VEuPathDB" id="FungiDB:MELLADRAFT_61794"/>
<keyword evidence="3" id="KW-1185">Reference proteome</keyword>
<feature type="chain" id="PRO_5003315094" description="Secreted protein" evidence="1">
    <location>
        <begin position="23"/>
        <end position="465"/>
    </location>
</feature>
<gene>
    <name evidence="2" type="ORF">MELLADRAFT_61794</name>
</gene>
<name>F4RGI1_MELLP</name>
<proteinExistence type="predicted"/>
<dbReference type="EMBL" id="GL883100">
    <property type="protein sequence ID" value="EGG08644.1"/>
    <property type="molecule type" value="Genomic_DNA"/>
</dbReference>
<accession>F4RGI1</accession>
<dbReference type="GeneID" id="18929796"/>
<protein>
    <recommendedName>
        <fullName evidence="4">Secreted protein</fullName>
    </recommendedName>
</protein>
<reference evidence="3" key="1">
    <citation type="journal article" date="2011" name="Proc. Natl. Acad. Sci. U.S.A.">
        <title>Obligate biotrophy features unraveled by the genomic analysis of rust fungi.</title>
        <authorList>
            <person name="Duplessis S."/>
            <person name="Cuomo C.A."/>
            <person name="Lin Y.-C."/>
            <person name="Aerts A."/>
            <person name="Tisserant E."/>
            <person name="Veneault-Fourrey C."/>
            <person name="Joly D.L."/>
            <person name="Hacquard S."/>
            <person name="Amselem J."/>
            <person name="Cantarel B.L."/>
            <person name="Chiu R."/>
            <person name="Coutinho P.M."/>
            <person name="Feau N."/>
            <person name="Field M."/>
            <person name="Frey P."/>
            <person name="Gelhaye E."/>
            <person name="Goldberg J."/>
            <person name="Grabherr M.G."/>
            <person name="Kodira C.D."/>
            <person name="Kohler A."/>
            <person name="Kuees U."/>
            <person name="Lindquist E.A."/>
            <person name="Lucas S.M."/>
            <person name="Mago R."/>
            <person name="Mauceli E."/>
            <person name="Morin E."/>
            <person name="Murat C."/>
            <person name="Pangilinan J.L."/>
            <person name="Park R."/>
            <person name="Pearson M."/>
            <person name="Quesneville H."/>
            <person name="Rouhier N."/>
            <person name="Sakthikumar S."/>
            <person name="Salamov A.A."/>
            <person name="Schmutz J."/>
            <person name="Selles B."/>
            <person name="Shapiro H."/>
            <person name="Tanguay P."/>
            <person name="Tuskan G.A."/>
            <person name="Henrissat B."/>
            <person name="Van de Peer Y."/>
            <person name="Rouze P."/>
            <person name="Ellis J.G."/>
            <person name="Dodds P.N."/>
            <person name="Schein J.E."/>
            <person name="Zhong S."/>
            <person name="Hamelin R.C."/>
            <person name="Grigoriev I.V."/>
            <person name="Szabo L.J."/>
            <person name="Martin F."/>
        </authorList>
    </citation>
    <scope>NUCLEOTIDE SEQUENCE [LARGE SCALE GENOMIC DNA]</scope>
    <source>
        <strain evidence="3">98AG31 / pathotype 3-4-7</strain>
    </source>
</reference>
<dbReference type="HOGENOM" id="CLU_588027_0_0_1"/>
<dbReference type="AlphaFoldDB" id="F4RGI1"/>
<dbReference type="OrthoDB" id="2513238at2759"/>
<evidence type="ECO:0000256" key="1">
    <source>
        <dbReference type="SAM" id="SignalP"/>
    </source>
</evidence>
<evidence type="ECO:0000313" key="2">
    <source>
        <dbReference type="EMBL" id="EGG08644.1"/>
    </source>
</evidence>
<evidence type="ECO:0000313" key="3">
    <source>
        <dbReference type="Proteomes" id="UP000001072"/>
    </source>
</evidence>
<dbReference type="KEGG" id="mlr:MELLADRAFT_61794"/>
<dbReference type="InParanoid" id="F4RGI1"/>
<dbReference type="Proteomes" id="UP000001072">
    <property type="component" value="Unassembled WGS sequence"/>
</dbReference>
<feature type="signal peptide" evidence="1">
    <location>
        <begin position="1"/>
        <end position="22"/>
    </location>
</feature>
<evidence type="ECO:0008006" key="4">
    <source>
        <dbReference type="Google" id="ProtNLM"/>
    </source>
</evidence>
<sequence length="465" mass="54379">MRRFNFLKGLCLGILLLPFGSPTIKRRSLEGESSLDFLTDHLQPELEIWSWNQLRDSEETNPTVEELEEGEMEEREVRPVANLRWRPLREELVSVLEDLKTQGKPSAYVEMKVPTYLMNRLIELDKAMRRAEWGSAWETFRASARGSLPSYWERSIKAQVEQVKLIEGWQATKIRASDNLKRCMELLRAEEYWPVFSGIEYEAITETKELIEKMSHEHHGLDYKQLRKLMPPRTLEKRQASMEYMAHRPDIISYWYSDEELKEKEEKGYDTLLMMRIEELLYMATQLDVEPSKDKKAWNIFANLFRILHGGYVTDVNSMNPWRFKSDYWPVSVEFQLFTSGLTPHSDRFRNGFQMLLRHLDKIKKIDSKSMDHGATNLAGLLTMAGDWSLSDILLGLHNGVNLITFHACSHHARSSYIPNAAHLRRETGNVAQAYRVMGFLQARMKLRKGDTLESYRPLKSLEVR</sequence>
<organism evidence="3">
    <name type="scientific">Melampsora larici-populina (strain 98AG31 / pathotype 3-4-7)</name>
    <name type="common">Poplar leaf rust fungus</name>
    <dbReference type="NCBI Taxonomy" id="747676"/>
    <lineage>
        <taxon>Eukaryota</taxon>
        <taxon>Fungi</taxon>
        <taxon>Dikarya</taxon>
        <taxon>Basidiomycota</taxon>
        <taxon>Pucciniomycotina</taxon>
        <taxon>Pucciniomycetes</taxon>
        <taxon>Pucciniales</taxon>
        <taxon>Melampsoraceae</taxon>
        <taxon>Melampsora</taxon>
    </lineage>
</organism>
<dbReference type="RefSeq" id="XP_007408230.1">
    <property type="nucleotide sequence ID" value="XM_007408168.1"/>
</dbReference>